<dbReference type="Pfam" id="PF00825">
    <property type="entry name" value="Ribonuclease_P"/>
    <property type="match status" value="1"/>
</dbReference>
<organism evidence="9 10">
    <name type="scientific">Alteracholeplasma palmae (strain ATCC 49389 / J233)</name>
    <name type="common">Acholeplasma palmae</name>
    <dbReference type="NCBI Taxonomy" id="1318466"/>
    <lineage>
        <taxon>Bacteria</taxon>
        <taxon>Bacillati</taxon>
        <taxon>Mycoplasmatota</taxon>
        <taxon>Mollicutes</taxon>
        <taxon>Acholeplasmatales</taxon>
        <taxon>Acholeplasmataceae</taxon>
        <taxon>Acholeplasma</taxon>
    </lineage>
</organism>
<comment type="catalytic activity">
    <reaction evidence="7">
        <text>Endonucleolytic cleavage of RNA, removing 5'-extranucleotides from tRNA precursor.</text>
        <dbReference type="EC" id="3.1.26.5"/>
    </reaction>
</comment>
<comment type="function">
    <text evidence="1 7">RNaseP catalyzes the removal of the 5'-leader sequence from pre-tRNA to produce the mature 5'-terminus. It can also cleave other RNA substrates such as 4.5S RNA. The protein component plays an auxiliary but essential role in vivo by binding to the 5'-leader sequence and broadening the substrate specificity of the ribozyme.</text>
</comment>
<evidence type="ECO:0000256" key="3">
    <source>
        <dbReference type="ARBA" id="ARBA00022722"/>
    </source>
</evidence>
<dbReference type="GO" id="GO:0001682">
    <property type="term" value="P:tRNA 5'-leader removal"/>
    <property type="evidence" value="ECO:0007669"/>
    <property type="project" value="UniProtKB-UniRule"/>
</dbReference>
<protein>
    <recommendedName>
        <fullName evidence="7 8">Ribonuclease P protein component</fullName>
        <shortName evidence="7">RNase P protein</shortName>
        <shortName evidence="7">RNaseP protein</shortName>
        <ecNumber evidence="7 8">3.1.26.5</ecNumber>
    </recommendedName>
    <alternativeName>
        <fullName evidence="7">Protein C5</fullName>
    </alternativeName>
</protein>
<comment type="similarity">
    <text evidence="7">Belongs to the RnpA family.</text>
</comment>
<evidence type="ECO:0000256" key="4">
    <source>
        <dbReference type="ARBA" id="ARBA00022759"/>
    </source>
</evidence>
<dbReference type="GO" id="GO:0000049">
    <property type="term" value="F:tRNA binding"/>
    <property type="evidence" value="ECO:0007669"/>
    <property type="project" value="UniProtKB-UniRule"/>
</dbReference>
<sequence length="116" mass="13545">MKRKHSIKKTSEIDAVFKIKKSVGNPYFVIYKKKDNGYDYFRYALSIGKKYGKAHERNLIKRRIRMIVSETASTIDLKTDFIIVIKPKASELEYNQIKVNILALMSKAQITSQERN</sequence>
<dbReference type="STRING" id="1318466.BN85414400"/>
<evidence type="ECO:0000313" key="10">
    <source>
        <dbReference type="Proteomes" id="UP000032740"/>
    </source>
</evidence>
<gene>
    <name evidence="7 9" type="primary">rnpA</name>
    <name evidence="9" type="ORF">BN85414400</name>
</gene>
<dbReference type="GO" id="GO:0042781">
    <property type="term" value="F:3'-tRNA processing endoribonuclease activity"/>
    <property type="evidence" value="ECO:0007669"/>
    <property type="project" value="TreeGrafter"/>
</dbReference>
<keyword evidence="4 7" id="KW-0255">Endonuclease</keyword>
<keyword evidence="10" id="KW-1185">Reference proteome</keyword>
<accession>U4KM04</accession>
<keyword evidence="5 7" id="KW-0378">Hydrolase</keyword>
<evidence type="ECO:0000256" key="7">
    <source>
        <dbReference type="HAMAP-Rule" id="MF_00227"/>
    </source>
</evidence>
<dbReference type="NCBIfam" id="TIGR00188">
    <property type="entry name" value="rnpA"/>
    <property type="match status" value="1"/>
</dbReference>
<dbReference type="HOGENOM" id="CLU_117179_9_1_14"/>
<keyword evidence="2 7" id="KW-0819">tRNA processing</keyword>
<dbReference type="GO" id="GO:0004526">
    <property type="term" value="F:ribonuclease P activity"/>
    <property type="evidence" value="ECO:0007669"/>
    <property type="project" value="UniProtKB-UniRule"/>
</dbReference>
<evidence type="ECO:0000256" key="1">
    <source>
        <dbReference type="ARBA" id="ARBA00002663"/>
    </source>
</evidence>
<dbReference type="EMBL" id="FO681347">
    <property type="protein sequence ID" value="CCV65017.1"/>
    <property type="molecule type" value="Genomic_DNA"/>
</dbReference>
<dbReference type="Gene3D" id="3.30.230.10">
    <property type="match status" value="1"/>
</dbReference>
<dbReference type="InterPro" id="IPR014721">
    <property type="entry name" value="Ribsml_uS5_D2-typ_fold_subgr"/>
</dbReference>
<keyword evidence="6 7" id="KW-0694">RNA-binding</keyword>
<dbReference type="EC" id="3.1.26.5" evidence="7 8"/>
<keyword evidence="3 7" id="KW-0540">Nuclease</keyword>
<dbReference type="OrthoDB" id="9810867at2"/>
<dbReference type="InterPro" id="IPR000100">
    <property type="entry name" value="RNase_P"/>
</dbReference>
<dbReference type="KEGG" id="apal:BN85414400"/>
<evidence type="ECO:0000256" key="8">
    <source>
        <dbReference type="NCBIfam" id="TIGR00188"/>
    </source>
</evidence>
<comment type="subunit">
    <text evidence="7">Consists of a catalytic RNA component (M1 or rnpB) and a protein subunit.</text>
</comment>
<evidence type="ECO:0000256" key="5">
    <source>
        <dbReference type="ARBA" id="ARBA00022801"/>
    </source>
</evidence>
<dbReference type="InterPro" id="IPR020539">
    <property type="entry name" value="RNase_P_CS"/>
</dbReference>
<dbReference type="SUPFAM" id="SSF54211">
    <property type="entry name" value="Ribosomal protein S5 domain 2-like"/>
    <property type="match status" value="1"/>
</dbReference>
<evidence type="ECO:0000256" key="6">
    <source>
        <dbReference type="ARBA" id="ARBA00022884"/>
    </source>
</evidence>
<proteinExistence type="inferred from homology"/>
<reference evidence="9 10" key="1">
    <citation type="journal article" date="2013" name="J. Mol. Microbiol. Biotechnol.">
        <title>Analysis of the Complete Genomes of Acholeplasma brassicae , A. palmae and A. laidlawii and Their Comparison to the Obligate Parasites from ' Candidatus Phytoplasma'.</title>
        <authorList>
            <person name="Kube M."/>
            <person name="Siewert C."/>
            <person name="Migdoll A.M."/>
            <person name="Duduk B."/>
            <person name="Holz S."/>
            <person name="Rabus R."/>
            <person name="Seemuller E."/>
            <person name="Mitrovic J."/>
            <person name="Muller I."/>
            <person name="Buttner C."/>
            <person name="Reinhardt R."/>
        </authorList>
    </citation>
    <scope>NUCLEOTIDE SEQUENCE [LARGE SCALE GENOMIC DNA]</scope>
    <source>
        <strain evidence="9 10">J233</strain>
    </source>
</reference>
<dbReference type="PANTHER" id="PTHR33992">
    <property type="entry name" value="RIBONUCLEASE P PROTEIN COMPONENT"/>
    <property type="match status" value="1"/>
</dbReference>
<dbReference type="PANTHER" id="PTHR33992:SF1">
    <property type="entry name" value="RIBONUCLEASE P PROTEIN COMPONENT"/>
    <property type="match status" value="1"/>
</dbReference>
<dbReference type="AlphaFoldDB" id="U4KM04"/>
<dbReference type="InterPro" id="IPR020568">
    <property type="entry name" value="Ribosomal_Su5_D2-typ_SF"/>
</dbReference>
<evidence type="ECO:0000256" key="2">
    <source>
        <dbReference type="ARBA" id="ARBA00022694"/>
    </source>
</evidence>
<dbReference type="GO" id="GO:0030677">
    <property type="term" value="C:ribonuclease P complex"/>
    <property type="evidence" value="ECO:0007669"/>
    <property type="project" value="TreeGrafter"/>
</dbReference>
<dbReference type="HAMAP" id="MF_00227">
    <property type="entry name" value="RNase_P"/>
    <property type="match status" value="1"/>
</dbReference>
<name>U4KM04_ALTPJ</name>
<dbReference type="Proteomes" id="UP000032740">
    <property type="component" value="Chromosome"/>
</dbReference>
<evidence type="ECO:0000313" key="9">
    <source>
        <dbReference type="EMBL" id="CCV65017.1"/>
    </source>
</evidence>
<dbReference type="RefSeq" id="WP_030003900.1">
    <property type="nucleotide sequence ID" value="NC_022538.1"/>
</dbReference>
<dbReference type="PROSITE" id="PS00648">
    <property type="entry name" value="RIBONUCLEASE_P"/>
    <property type="match status" value="1"/>
</dbReference>